<dbReference type="PANTHER" id="PTHR43628:SF1">
    <property type="entry name" value="CHITIN SYNTHASE REGULATORY FACTOR 2-RELATED"/>
    <property type="match status" value="1"/>
</dbReference>
<organism evidence="1 2">
    <name type="scientific">Ambispora gerdemannii</name>
    <dbReference type="NCBI Taxonomy" id="144530"/>
    <lineage>
        <taxon>Eukaryota</taxon>
        <taxon>Fungi</taxon>
        <taxon>Fungi incertae sedis</taxon>
        <taxon>Mucoromycota</taxon>
        <taxon>Glomeromycotina</taxon>
        <taxon>Glomeromycetes</taxon>
        <taxon>Archaeosporales</taxon>
        <taxon>Ambisporaceae</taxon>
        <taxon>Ambispora</taxon>
    </lineage>
</organism>
<gene>
    <name evidence="1" type="ORF">AGERDE_LOCUS8296</name>
</gene>
<name>A0A9N9G8K7_9GLOM</name>
<dbReference type="InterPro" id="IPR011990">
    <property type="entry name" value="TPR-like_helical_dom_sf"/>
</dbReference>
<dbReference type="InterPro" id="IPR052945">
    <property type="entry name" value="Mitotic_Regulator"/>
</dbReference>
<comment type="caution">
    <text evidence="1">The sequence shown here is derived from an EMBL/GenBank/DDBJ whole genome shotgun (WGS) entry which is preliminary data.</text>
</comment>
<dbReference type="Gene3D" id="1.25.40.10">
    <property type="entry name" value="Tetratricopeptide repeat domain"/>
    <property type="match status" value="1"/>
</dbReference>
<dbReference type="Proteomes" id="UP000789831">
    <property type="component" value="Unassembled WGS sequence"/>
</dbReference>
<dbReference type="OrthoDB" id="2384430at2759"/>
<sequence>MDNIDITHNNIENEQKILLKNILEYLVKLKKYGQPDAQVKEQLLKYIKEHLNLDIATVFKLADGYKQQDNCPPEHSYLLGYLNNYGLGTFIDTTLAFKLYEKTALAGVPYGQARLGYCYDKRIGTLQNFNEAFCWYKLAAEQNNLAAQCLLASYYGNGYGTNKDLEKSVYWYTRAAEAGQPNAQYALARRYMQGVGVERNQRRGFLWFKIYSITHQLGNAYSYFDYAKCFKDGLGTMKDVHECLRVYRRAFLANEKERVMDHCSRLFKIGKE</sequence>
<keyword evidence="2" id="KW-1185">Reference proteome</keyword>
<accession>A0A9N9G8K7</accession>
<dbReference type="Pfam" id="PF08238">
    <property type="entry name" value="Sel1"/>
    <property type="match status" value="5"/>
</dbReference>
<reference evidence="1" key="1">
    <citation type="submission" date="2021-06" db="EMBL/GenBank/DDBJ databases">
        <authorList>
            <person name="Kallberg Y."/>
            <person name="Tangrot J."/>
            <person name="Rosling A."/>
        </authorList>
    </citation>
    <scope>NUCLEOTIDE SEQUENCE</scope>
    <source>
        <strain evidence="1">MT106</strain>
    </source>
</reference>
<dbReference type="SUPFAM" id="SSF81901">
    <property type="entry name" value="HCP-like"/>
    <property type="match status" value="1"/>
</dbReference>
<dbReference type="AlphaFoldDB" id="A0A9N9G8K7"/>
<evidence type="ECO:0000313" key="2">
    <source>
        <dbReference type="Proteomes" id="UP000789831"/>
    </source>
</evidence>
<dbReference type="EMBL" id="CAJVPL010001719">
    <property type="protein sequence ID" value="CAG8584583.1"/>
    <property type="molecule type" value="Genomic_DNA"/>
</dbReference>
<dbReference type="InterPro" id="IPR006597">
    <property type="entry name" value="Sel1-like"/>
</dbReference>
<dbReference type="SMART" id="SM00671">
    <property type="entry name" value="SEL1"/>
    <property type="match status" value="5"/>
</dbReference>
<evidence type="ECO:0000313" key="1">
    <source>
        <dbReference type="EMBL" id="CAG8584583.1"/>
    </source>
</evidence>
<dbReference type="PANTHER" id="PTHR43628">
    <property type="entry name" value="ACTIVATOR OF C KINASE PROTEIN 1-RELATED"/>
    <property type="match status" value="1"/>
</dbReference>
<protein>
    <submittedName>
        <fullName evidence="1">6772_t:CDS:1</fullName>
    </submittedName>
</protein>
<proteinExistence type="predicted"/>